<sequence length="23" mass="2582">MELSFVLRRLVVDTMVAQGCEQG</sequence>
<protein>
    <submittedName>
        <fullName evidence="1">Uncharacterized protein</fullName>
    </submittedName>
</protein>
<accession>A0A392W198</accession>
<evidence type="ECO:0000313" key="2">
    <source>
        <dbReference type="Proteomes" id="UP000265520"/>
    </source>
</evidence>
<keyword evidence="2" id="KW-1185">Reference proteome</keyword>
<dbReference type="Proteomes" id="UP000265520">
    <property type="component" value="Unassembled WGS sequence"/>
</dbReference>
<dbReference type="AlphaFoldDB" id="A0A392W198"/>
<organism evidence="1 2">
    <name type="scientific">Trifolium medium</name>
    <dbReference type="NCBI Taxonomy" id="97028"/>
    <lineage>
        <taxon>Eukaryota</taxon>
        <taxon>Viridiplantae</taxon>
        <taxon>Streptophyta</taxon>
        <taxon>Embryophyta</taxon>
        <taxon>Tracheophyta</taxon>
        <taxon>Spermatophyta</taxon>
        <taxon>Magnoliopsida</taxon>
        <taxon>eudicotyledons</taxon>
        <taxon>Gunneridae</taxon>
        <taxon>Pentapetalae</taxon>
        <taxon>rosids</taxon>
        <taxon>fabids</taxon>
        <taxon>Fabales</taxon>
        <taxon>Fabaceae</taxon>
        <taxon>Papilionoideae</taxon>
        <taxon>50 kb inversion clade</taxon>
        <taxon>NPAAA clade</taxon>
        <taxon>Hologalegina</taxon>
        <taxon>IRL clade</taxon>
        <taxon>Trifolieae</taxon>
        <taxon>Trifolium</taxon>
    </lineage>
</organism>
<name>A0A392W198_9FABA</name>
<feature type="non-terminal residue" evidence="1">
    <location>
        <position position="23"/>
    </location>
</feature>
<evidence type="ECO:0000313" key="1">
    <source>
        <dbReference type="EMBL" id="MCI94047.1"/>
    </source>
</evidence>
<proteinExistence type="predicted"/>
<dbReference type="EMBL" id="LXQA011345739">
    <property type="protein sequence ID" value="MCI94047.1"/>
    <property type="molecule type" value="Genomic_DNA"/>
</dbReference>
<comment type="caution">
    <text evidence="1">The sequence shown here is derived from an EMBL/GenBank/DDBJ whole genome shotgun (WGS) entry which is preliminary data.</text>
</comment>
<reference evidence="1 2" key="1">
    <citation type="journal article" date="2018" name="Front. Plant Sci.">
        <title>Red Clover (Trifolium pratense) and Zigzag Clover (T. medium) - A Picture of Genomic Similarities and Differences.</title>
        <authorList>
            <person name="Dluhosova J."/>
            <person name="Istvanek J."/>
            <person name="Nedelnik J."/>
            <person name="Repkova J."/>
        </authorList>
    </citation>
    <scope>NUCLEOTIDE SEQUENCE [LARGE SCALE GENOMIC DNA]</scope>
    <source>
        <strain evidence="2">cv. 10/8</strain>
        <tissue evidence="1">Leaf</tissue>
    </source>
</reference>